<dbReference type="Proteomes" id="UP000662873">
    <property type="component" value="Chromosome"/>
</dbReference>
<dbReference type="GO" id="GO:0140359">
    <property type="term" value="F:ABC-type transporter activity"/>
    <property type="evidence" value="ECO:0007669"/>
    <property type="project" value="InterPro"/>
</dbReference>
<dbReference type="AlphaFoldDB" id="A0A809RAY6"/>
<dbReference type="InterPro" id="IPR050683">
    <property type="entry name" value="Bact_Polysacc_Export_ATP-bd"/>
</dbReference>
<evidence type="ECO:0000259" key="5">
    <source>
        <dbReference type="PROSITE" id="PS50893"/>
    </source>
</evidence>
<comment type="similarity">
    <text evidence="1">Belongs to the ABC transporter superfamily.</text>
</comment>
<dbReference type="InterPro" id="IPR003593">
    <property type="entry name" value="AAA+_ATPase"/>
</dbReference>
<keyword evidence="2" id="KW-0813">Transport</keyword>
<dbReference type="InterPro" id="IPR027417">
    <property type="entry name" value="P-loop_NTPase"/>
</dbReference>
<evidence type="ECO:0000256" key="1">
    <source>
        <dbReference type="ARBA" id="ARBA00005417"/>
    </source>
</evidence>
<gene>
    <name evidence="6" type="ORF">NPRO_14030</name>
</gene>
<name>A0A809RAY6_9BACT</name>
<dbReference type="InterPro" id="IPR015860">
    <property type="entry name" value="ABC_transpr_TagH-like"/>
</dbReference>
<dbReference type="SMART" id="SM00382">
    <property type="entry name" value="AAA"/>
    <property type="match status" value="1"/>
</dbReference>
<keyword evidence="4" id="KW-0067">ATP-binding</keyword>
<protein>
    <submittedName>
        <fullName evidence="6">ABC-type polysaccharide/polyol phosphate transport system, ATPase component</fullName>
    </submittedName>
</protein>
<keyword evidence="3" id="KW-0547">Nucleotide-binding</keyword>
<dbReference type="InterPro" id="IPR017871">
    <property type="entry name" value="ABC_transporter-like_CS"/>
</dbReference>
<evidence type="ECO:0000313" key="7">
    <source>
        <dbReference type="Proteomes" id="UP000662873"/>
    </source>
</evidence>
<dbReference type="GO" id="GO:0016020">
    <property type="term" value="C:membrane"/>
    <property type="evidence" value="ECO:0007669"/>
    <property type="project" value="InterPro"/>
</dbReference>
<dbReference type="InterPro" id="IPR003439">
    <property type="entry name" value="ABC_transporter-like_ATP-bd"/>
</dbReference>
<reference evidence="6" key="1">
    <citation type="journal article" name="DNA Res.">
        <title>The physiological potential of anammox bacteria as revealed by their core genome structure.</title>
        <authorList>
            <person name="Okubo T."/>
            <person name="Toyoda A."/>
            <person name="Fukuhara K."/>
            <person name="Uchiyama I."/>
            <person name="Harigaya Y."/>
            <person name="Kuroiwa M."/>
            <person name="Suzuki T."/>
            <person name="Murakami Y."/>
            <person name="Suwa Y."/>
            <person name="Takami H."/>
        </authorList>
    </citation>
    <scope>NUCLEOTIDE SEQUENCE</scope>
    <source>
        <strain evidence="6">317325-2</strain>
    </source>
</reference>
<dbReference type="CDD" id="cd03220">
    <property type="entry name" value="ABC_KpsT_Wzt"/>
    <property type="match status" value="1"/>
</dbReference>
<dbReference type="PANTHER" id="PTHR46743">
    <property type="entry name" value="TEICHOIC ACIDS EXPORT ATP-BINDING PROTEIN TAGH"/>
    <property type="match status" value="1"/>
</dbReference>
<dbReference type="PANTHER" id="PTHR46743:SF2">
    <property type="entry name" value="TEICHOIC ACIDS EXPORT ATP-BINDING PROTEIN TAGH"/>
    <property type="match status" value="1"/>
</dbReference>
<dbReference type="KEGG" id="npy:NPRO_14030"/>
<dbReference type="EMBL" id="AP021858">
    <property type="protein sequence ID" value="BBO23808.1"/>
    <property type="molecule type" value="Genomic_DNA"/>
</dbReference>
<dbReference type="PROSITE" id="PS00211">
    <property type="entry name" value="ABC_TRANSPORTER_1"/>
    <property type="match status" value="1"/>
</dbReference>
<dbReference type="Gene3D" id="3.40.50.300">
    <property type="entry name" value="P-loop containing nucleotide triphosphate hydrolases"/>
    <property type="match status" value="1"/>
</dbReference>
<organism evidence="6 7">
    <name type="scientific">Candidatus Nitrosymbiomonas proteolyticus</name>
    <dbReference type="NCBI Taxonomy" id="2608984"/>
    <lineage>
        <taxon>Bacteria</taxon>
        <taxon>Bacillati</taxon>
        <taxon>Armatimonadota</taxon>
        <taxon>Armatimonadota incertae sedis</taxon>
        <taxon>Candidatus Nitrosymbiomonas</taxon>
    </lineage>
</organism>
<dbReference type="Pfam" id="PF00005">
    <property type="entry name" value="ABC_tran"/>
    <property type="match status" value="1"/>
</dbReference>
<proteinExistence type="inferred from homology"/>
<evidence type="ECO:0000256" key="4">
    <source>
        <dbReference type="ARBA" id="ARBA00022840"/>
    </source>
</evidence>
<dbReference type="SUPFAM" id="SSF52540">
    <property type="entry name" value="P-loop containing nucleoside triphosphate hydrolases"/>
    <property type="match status" value="1"/>
</dbReference>
<dbReference type="GO" id="GO:0005524">
    <property type="term" value="F:ATP binding"/>
    <property type="evidence" value="ECO:0007669"/>
    <property type="project" value="UniProtKB-KW"/>
</dbReference>
<dbReference type="PROSITE" id="PS50893">
    <property type="entry name" value="ABC_TRANSPORTER_2"/>
    <property type="match status" value="1"/>
</dbReference>
<feature type="domain" description="ABC transporter" evidence="5">
    <location>
        <begin position="26"/>
        <end position="248"/>
    </location>
</feature>
<accession>A0A809RAY6</accession>
<evidence type="ECO:0000256" key="3">
    <source>
        <dbReference type="ARBA" id="ARBA00022741"/>
    </source>
</evidence>
<sequence>MSQQPLIEMRDVHKEFLLSHSGVGSIKTLLLWWRRRRLEHFKVLKGVSLSVGRGEAVAVIGRNGSGKSTLLSLIARVYRPTSGEIQVNGRVAPLLELGAGFHPDLTGIENVFFNGVILGLTRKQVAERLDRIIEFSELGGHIDAPVRTYSSGMLARLGFAVAVHVDADALLVDEVLAVGDYAFEEKCYDRIERFKKEQGGILFVSHDMDAVRRVADRCIWLHEGVIRAEGVPDGVIAQYLEAFGDRERAR</sequence>
<evidence type="ECO:0000256" key="2">
    <source>
        <dbReference type="ARBA" id="ARBA00022448"/>
    </source>
</evidence>
<evidence type="ECO:0000313" key="6">
    <source>
        <dbReference type="EMBL" id="BBO23808.1"/>
    </source>
</evidence>
<dbReference type="GO" id="GO:0016887">
    <property type="term" value="F:ATP hydrolysis activity"/>
    <property type="evidence" value="ECO:0007669"/>
    <property type="project" value="InterPro"/>
</dbReference>